<dbReference type="GO" id="GO:0006351">
    <property type="term" value="P:DNA-templated transcription"/>
    <property type="evidence" value="ECO:0007669"/>
    <property type="project" value="TreeGrafter"/>
</dbReference>
<evidence type="ECO:0000313" key="4">
    <source>
        <dbReference type="EMBL" id="EKT54344.1"/>
    </source>
</evidence>
<dbReference type="Pfam" id="PF01722">
    <property type="entry name" value="BolA"/>
    <property type="match status" value="1"/>
</dbReference>
<dbReference type="SUPFAM" id="SSF82657">
    <property type="entry name" value="BolA-like"/>
    <property type="match status" value="1"/>
</dbReference>
<dbReference type="AlphaFoldDB" id="K8W1L6"/>
<sequence>MDTNSPLDMQSRVRQKLHVAFDPTHLEVINESYQHNVPPGSESHFKVILVSEKFENKRMVARHREIYAILADELAGSIHALALHTYTPLEWSELTDTALNSPACRGGGKTSG</sequence>
<gene>
    <name evidence="4" type="ORF">OOA_16956</name>
</gene>
<evidence type="ECO:0000256" key="1">
    <source>
        <dbReference type="ARBA" id="ARBA00005578"/>
    </source>
</evidence>
<dbReference type="EMBL" id="AKKL01000047">
    <property type="protein sequence ID" value="EKT54344.1"/>
    <property type="molecule type" value="Genomic_DNA"/>
</dbReference>
<dbReference type="InterPro" id="IPR050961">
    <property type="entry name" value="BolA/IbaG_stress_morph_reg"/>
</dbReference>
<proteinExistence type="inferred from homology"/>
<evidence type="ECO:0000256" key="3">
    <source>
        <dbReference type="RuleBase" id="RU003860"/>
    </source>
</evidence>
<name>K8W1L6_9GAMM</name>
<evidence type="ECO:0000313" key="5">
    <source>
        <dbReference type="Proteomes" id="UP000009336"/>
    </source>
</evidence>
<reference evidence="4 5" key="1">
    <citation type="journal article" date="2012" name="BMC Genomics">
        <title>Comparative genomics of bacteria in the genus Providencia isolated from wild Drosophila melanogaster.</title>
        <authorList>
            <person name="Galac M.R."/>
            <person name="Lazzaro B.P."/>
        </authorList>
    </citation>
    <scope>NUCLEOTIDE SEQUENCE [LARGE SCALE GENOMIC DNA]</scope>
    <source>
        <strain evidence="4 5">DSM 19968</strain>
    </source>
</reference>
<dbReference type="OrthoDB" id="9801469at2"/>
<dbReference type="eggNOG" id="COG0271">
    <property type="taxonomic scope" value="Bacteria"/>
</dbReference>
<dbReference type="HOGENOM" id="CLU_109462_3_1_6"/>
<organism evidence="4 5">
    <name type="scientific">Providencia burhodogranariea DSM 19968</name>
    <dbReference type="NCBI Taxonomy" id="1141662"/>
    <lineage>
        <taxon>Bacteria</taxon>
        <taxon>Pseudomonadati</taxon>
        <taxon>Pseudomonadota</taxon>
        <taxon>Gammaproteobacteria</taxon>
        <taxon>Enterobacterales</taxon>
        <taxon>Morganellaceae</taxon>
        <taxon>Providencia</taxon>
    </lineage>
</organism>
<dbReference type="NCBIfam" id="NF008638">
    <property type="entry name" value="PRK11628.1"/>
    <property type="match status" value="1"/>
</dbReference>
<dbReference type="FunFam" id="3.30.300.90:FF:000001">
    <property type="entry name" value="Transcriptional regulator BolA"/>
    <property type="match status" value="1"/>
</dbReference>
<keyword evidence="5" id="KW-1185">Reference proteome</keyword>
<comment type="caution">
    <text evidence="4">The sequence shown here is derived from an EMBL/GenBank/DDBJ whole genome shotgun (WGS) entry which is preliminary data.</text>
</comment>
<dbReference type="InterPro" id="IPR002634">
    <property type="entry name" value="BolA"/>
</dbReference>
<protein>
    <recommendedName>
        <fullName evidence="2">DNA-binding transcriptional regulator BolA</fullName>
    </recommendedName>
</protein>
<comment type="similarity">
    <text evidence="1 3">Belongs to the BolA/IbaG family.</text>
</comment>
<dbReference type="PATRIC" id="fig|1141662.3.peg.3440"/>
<dbReference type="PANTHER" id="PTHR46229">
    <property type="entry name" value="BOLA TRANSCRIPTION REGULATOR"/>
    <property type="match status" value="1"/>
</dbReference>
<dbReference type="GO" id="GO:0005829">
    <property type="term" value="C:cytosol"/>
    <property type="evidence" value="ECO:0007669"/>
    <property type="project" value="TreeGrafter"/>
</dbReference>
<dbReference type="PIRSF" id="PIRSF003113">
    <property type="entry name" value="BolA"/>
    <property type="match status" value="1"/>
</dbReference>
<dbReference type="STRING" id="1141662.OOA_16956"/>
<dbReference type="Gene3D" id="3.30.300.90">
    <property type="entry name" value="BolA-like"/>
    <property type="match status" value="1"/>
</dbReference>
<dbReference type="RefSeq" id="WP_008913372.1">
    <property type="nucleotide sequence ID" value="NZ_KB233225.1"/>
</dbReference>
<evidence type="ECO:0000256" key="2">
    <source>
        <dbReference type="ARBA" id="ARBA00074073"/>
    </source>
</evidence>
<dbReference type="PANTHER" id="PTHR46229:SF2">
    <property type="entry name" value="BOLA-LIKE PROTEIN 1"/>
    <property type="match status" value="1"/>
</dbReference>
<accession>K8W1L6</accession>
<dbReference type="GO" id="GO:1990229">
    <property type="term" value="C:iron-sulfur cluster assembly complex"/>
    <property type="evidence" value="ECO:0007669"/>
    <property type="project" value="UniProtKB-ARBA"/>
</dbReference>
<dbReference type="InterPro" id="IPR036065">
    <property type="entry name" value="BolA-like_sf"/>
</dbReference>
<dbReference type="Proteomes" id="UP000009336">
    <property type="component" value="Unassembled WGS sequence"/>
</dbReference>